<dbReference type="OrthoDB" id="420606at2759"/>
<dbReference type="EMBL" id="AACS02000004">
    <property type="protein sequence ID" value="EAU85110.2"/>
    <property type="molecule type" value="Genomic_DNA"/>
</dbReference>
<dbReference type="Gene3D" id="3.50.50.60">
    <property type="entry name" value="FAD/NAD(P)-binding domain"/>
    <property type="match status" value="1"/>
</dbReference>
<keyword evidence="2" id="KW-0285">Flavoprotein</keyword>
<keyword evidence="3" id="KW-0274">FAD</keyword>
<dbReference type="Proteomes" id="UP000001861">
    <property type="component" value="Unassembled WGS sequence"/>
</dbReference>
<dbReference type="HOGENOM" id="CLU_009665_19_3_1"/>
<dbReference type="STRING" id="240176.A8NVP6"/>
<dbReference type="InterPro" id="IPR036188">
    <property type="entry name" value="FAD/NAD-bd_sf"/>
</dbReference>
<comment type="similarity">
    <text evidence="1">Belongs to the paxM FAD-dependent monooxygenase family.</text>
</comment>
<feature type="domain" description="FAD-binding" evidence="6">
    <location>
        <begin position="23"/>
        <end position="374"/>
    </location>
</feature>
<keyword evidence="4" id="KW-0560">Oxidoreductase</keyword>
<comment type="caution">
    <text evidence="7">The sequence shown here is derived from an EMBL/GenBank/DDBJ whole genome shotgun (WGS) entry which is preliminary data.</text>
</comment>
<dbReference type="VEuPathDB" id="FungiDB:CC1G_08083"/>
<dbReference type="RefSeq" id="XP_001836698.2">
    <property type="nucleotide sequence ID" value="XM_001836646.2"/>
</dbReference>
<dbReference type="GO" id="GO:0071949">
    <property type="term" value="F:FAD binding"/>
    <property type="evidence" value="ECO:0007669"/>
    <property type="project" value="InterPro"/>
</dbReference>
<name>A8NVP6_COPC7</name>
<gene>
    <name evidence="7" type="ORF">CC1G_08083</name>
</gene>
<keyword evidence="5" id="KW-0503">Monooxygenase</keyword>
<evidence type="ECO:0000256" key="4">
    <source>
        <dbReference type="ARBA" id="ARBA00023002"/>
    </source>
</evidence>
<proteinExistence type="inferred from homology"/>
<sequence>MTIPLAPKLTTAKKEAALPIHFIVVGGGIAGLSCAVALRRVGHRVTVLERHPDVFQAVGGCRMAPNLSKILFHWGLENECRRIGELSKGIDFRVLESGEHIGQHTWDEEVIRETRGEFLFTYHADLRKLLYDTAVGCGADIRMGVAVTDVDPDNQRVKLATGEVIQGDAIIGADGVNGLTRKLMVELDREPDHRNNLYSTVVSRDAMMRDPELRKMISERKNGMFAWFGDERSALAFPMGGREHDFALLVYCPVDGNESSWDDSVPLEALQKVLANAEPRLQRLVKLAIHPPACVAVKNYELPDDWVHESGKLLIVGEAVHPLPPGCIQEAAMPLEDAAVLAKLFSHIRNKDQIPTLLSAFQDLRTPRLERVLNKEIGDVMFMTLPPGPQQDGRNAHFTARRDAGVSVFDALPGSAADEEELPQWLEIKDTFGYDAEDDADNWWMEWGLLRERAKGRDLTDGFVNPAMVSVQTGVSTTSCEE</sequence>
<keyword evidence="8" id="KW-1185">Reference proteome</keyword>
<dbReference type="GeneID" id="6013249"/>
<evidence type="ECO:0000259" key="6">
    <source>
        <dbReference type="Pfam" id="PF01494"/>
    </source>
</evidence>
<evidence type="ECO:0000256" key="2">
    <source>
        <dbReference type="ARBA" id="ARBA00022630"/>
    </source>
</evidence>
<evidence type="ECO:0000313" key="7">
    <source>
        <dbReference type="EMBL" id="EAU85110.2"/>
    </source>
</evidence>
<evidence type="ECO:0000313" key="8">
    <source>
        <dbReference type="Proteomes" id="UP000001861"/>
    </source>
</evidence>
<protein>
    <recommendedName>
        <fullName evidence="6">FAD-binding domain-containing protein</fullName>
    </recommendedName>
</protein>
<dbReference type="InParanoid" id="A8NVP6"/>
<dbReference type="Pfam" id="PF01494">
    <property type="entry name" value="FAD_binding_3"/>
    <property type="match status" value="1"/>
</dbReference>
<evidence type="ECO:0000256" key="3">
    <source>
        <dbReference type="ARBA" id="ARBA00022827"/>
    </source>
</evidence>
<dbReference type="PANTHER" id="PTHR13789">
    <property type="entry name" value="MONOOXYGENASE"/>
    <property type="match status" value="1"/>
</dbReference>
<dbReference type="eggNOG" id="ENOG502SGA7">
    <property type="taxonomic scope" value="Eukaryota"/>
</dbReference>
<dbReference type="InterPro" id="IPR050493">
    <property type="entry name" value="FAD-dep_Monooxygenase_BioMet"/>
</dbReference>
<organism evidence="7 8">
    <name type="scientific">Coprinopsis cinerea (strain Okayama-7 / 130 / ATCC MYA-4618 / FGSC 9003)</name>
    <name type="common">Inky cap fungus</name>
    <name type="synonym">Hormographiella aspergillata</name>
    <dbReference type="NCBI Taxonomy" id="240176"/>
    <lineage>
        <taxon>Eukaryota</taxon>
        <taxon>Fungi</taxon>
        <taxon>Dikarya</taxon>
        <taxon>Basidiomycota</taxon>
        <taxon>Agaricomycotina</taxon>
        <taxon>Agaricomycetes</taxon>
        <taxon>Agaricomycetidae</taxon>
        <taxon>Agaricales</taxon>
        <taxon>Agaricineae</taxon>
        <taxon>Psathyrellaceae</taxon>
        <taxon>Coprinopsis</taxon>
    </lineage>
</organism>
<dbReference type="InterPro" id="IPR002938">
    <property type="entry name" value="FAD-bd"/>
</dbReference>
<dbReference type="SUPFAM" id="SSF51905">
    <property type="entry name" value="FAD/NAD(P)-binding domain"/>
    <property type="match status" value="1"/>
</dbReference>
<dbReference type="OMA" id="LEDWVHD"/>
<dbReference type="PANTHER" id="PTHR13789:SF306">
    <property type="entry name" value="HYDROXYLASE, PUTATIVE-RELATED"/>
    <property type="match status" value="1"/>
</dbReference>
<dbReference type="PRINTS" id="PR00420">
    <property type="entry name" value="RNGMNOXGNASE"/>
</dbReference>
<evidence type="ECO:0000256" key="1">
    <source>
        <dbReference type="ARBA" id="ARBA00007992"/>
    </source>
</evidence>
<dbReference type="GO" id="GO:0004497">
    <property type="term" value="F:monooxygenase activity"/>
    <property type="evidence" value="ECO:0007669"/>
    <property type="project" value="UniProtKB-KW"/>
</dbReference>
<evidence type="ECO:0000256" key="5">
    <source>
        <dbReference type="ARBA" id="ARBA00023033"/>
    </source>
</evidence>
<reference evidence="7 8" key="1">
    <citation type="journal article" date="2010" name="Proc. Natl. Acad. Sci. U.S.A.">
        <title>Insights into evolution of multicellular fungi from the assembled chromosomes of the mushroom Coprinopsis cinerea (Coprinus cinereus).</title>
        <authorList>
            <person name="Stajich J.E."/>
            <person name="Wilke S.K."/>
            <person name="Ahren D."/>
            <person name="Au C.H."/>
            <person name="Birren B.W."/>
            <person name="Borodovsky M."/>
            <person name="Burns C."/>
            <person name="Canback B."/>
            <person name="Casselton L.A."/>
            <person name="Cheng C.K."/>
            <person name="Deng J."/>
            <person name="Dietrich F.S."/>
            <person name="Fargo D.C."/>
            <person name="Farman M.L."/>
            <person name="Gathman A.C."/>
            <person name="Goldberg J."/>
            <person name="Guigo R."/>
            <person name="Hoegger P.J."/>
            <person name="Hooker J.B."/>
            <person name="Huggins A."/>
            <person name="James T.Y."/>
            <person name="Kamada T."/>
            <person name="Kilaru S."/>
            <person name="Kodira C."/>
            <person name="Kues U."/>
            <person name="Kupfer D."/>
            <person name="Kwan H.S."/>
            <person name="Lomsadze A."/>
            <person name="Li W."/>
            <person name="Lilly W.W."/>
            <person name="Ma L.J."/>
            <person name="Mackey A.J."/>
            <person name="Manning G."/>
            <person name="Martin F."/>
            <person name="Muraguchi H."/>
            <person name="Natvig D.O."/>
            <person name="Palmerini H."/>
            <person name="Ramesh M.A."/>
            <person name="Rehmeyer C.J."/>
            <person name="Roe B.A."/>
            <person name="Shenoy N."/>
            <person name="Stanke M."/>
            <person name="Ter-Hovhannisyan V."/>
            <person name="Tunlid A."/>
            <person name="Velagapudi R."/>
            <person name="Vision T.J."/>
            <person name="Zeng Q."/>
            <person name="Zolan M.E."/>
            <person name="Pukkila P.J."/>
        </authorList>
    </citation>
    <scope>NUCLEOTIDE SEQUENCE [LARGE SCALE GENOMIC DNA]</scope>
    <source>
        <strain evidence="8">Okayama-7 / 130 / ATCC MYA-4618 / FGSC 9003</strain>
    </source>
</reference>
<dbReference type="AlphaFoldDB" id="A8NVP6"/>
<accession>A8NVP6</accession>
<dbReference type="KEGG" id="cci:CC1G_08083"/>